<proteinExistence type="inferred from homology"/>
<dbReference type="PANTHER" id="PTHR44196:SF2">
    <property type="entry name" value="SHORT-CHAIN DEHYDROGENASE-RELATED"/>
    <property type="match status" value="1"/>
</dbReference>
<dbReference type="PRINTS" id="PR00081">
    <property type="entry name" value="GDHRDH"/>
</dbReference>
<dbReference type="InterPro" id="IPR020904">
    <property type="entry name" value="Sc_DH/Rdtase_CS"/>
</dbReference>
<gene>
    <name evidence="4" type="ORF">C5O19_19500</name>
</gene>
<dbReference type="AlphaFoldDB" id="A0A2S7II37"/>
<name>A0A2S7II37_9BACT</name>
<dbReference type="GO" id="GO:0016020">
    <property type="term" value="C:membrane"/>
    <property type="evidence" value="ECO:0007669"/>
    <property type="project" value="TreeGrafter"/>
</dbReference>
<evidence type="ECO:0000256" key="1">
    <source>
        <dbReference type="ARBA" id="ARBA00006484"/>
    </source>
</evidence>
<dbReference type="Pfam" id="PF00106">
    <property type="entry name" value="adh_short"/>
    <property type="match status" value="1"/>
</dbReference>
<dbReference type="RefSeq" id="WP_104715064.1">
    <property type="nucleotide sequence ID" value="NZ_PTRA01000004.1"/>
</dbReference>
<protein>
    <submittedName>
        <fullName evidence="4">Short-chain dehydrogenase</fullName>
    </submittedName>
</protein>
<dbReference type="EMBL" id="PTRA01000004">
    <property type="protein sequence ID" value="PQA55603.1"/>
    <property type="molecule type" value="Genomic_DNA"/>
</dbReference>
<organism evidence="4 5">
    <name type="scientific">Siphonobacter curvatus</name>
    <dbReference type="NCBI Taxonomy" id="2094562"/>
    <lineage>
        <taxon>Bacteria</taxon>
        <taxon>Pseudomonadati</taxon>
        <taxon>Bacteroidota</taxon>
        <taxon>Cytophagia</taxon>
        <taxon>Cytophagales</taxon>
        <taxon>Cytophagaceae</taxon>
        <taxon>Siphonobacter</taxon>
    </lineage>
</organism>
<evidence type="ECO:0000256" key="3">
    <source>
        <dbReference type="RuleBase" id="RU000363"/>
    </source>
</evidence>
<comment type="caution">
    <text evidence="4">The sequence shown here is derived from an EMBL/GenBank/DDBJ whole genome shotgun (WGS) entry which is preliminary data.</text>
</comment>
<dbReference type="CDD" id="cd05233">
    <property type="entry name" value="SDR_c"/>
    <property type="match status" value="1"/>
</dbReference>
<keyword evidence="5" id="KW-1185">Reference proteome</keyword>
<reference evidence="5" key="1">
    <citation type="submission" date="2018-02" db="EMBL/GenBank/DDBJ databases">
        <title>Genome sequencing of Solimonas sp. HR-BB.</title>
        <authorList>
            <person name="Lee Y."/>
            <person name="Jeon C.O."/>
        </authorList>
    </citation>
    <scope>NUCLEOTIDE SEQUENCE [LARGE SCALE GENOMIC DNA]</scope>
    <source>
        <strain evidence="5">HR-U</strain>
    </source>
</reference>
<keyword evidence="2" id="KW-0560">Oxidoreductase</keyword>
<dbReference type="GO" id="GO:0016491">
    <property type="term" value="F:oxidoreductase activity"/>
    <property type="evidence" value="ECO:0007669"/>
    <property type="project" value="UniProtKB-KW"/>
</dbReference>
<dbReference type="PROSITE" id="PS00061">
    <property type="entry name" value="ADH_SHORT"/>
    <property type="match status" value="1"/>
</dbReference>
<dbReference type="Proteomes" id="UP000239590">
    <property type="component" value="Unassembled WGS sequence"/>
</dbReference>
<evidence type="ECO:0000313" key="5">
    <source>
        <dbReference type="Proteomes" id="UP000239590"/>
    </source>
</evidence>
<dbReference type="Gene3D" id="3.40.50.720">
    <property type="entry name" value="NAD(P)-binding Rossmann-like Domain"/>
    <property type="match status" value="1"/>
</dbReference>
<dbReference type="PIRSF" id="PIRSF000126">
    <property type="entry name" value="11-beta-HSD1"/>
    <property type="match status" value="1"/>
</dbReference>
<evidence type="ECO:0000256" key="2">
    <source>
        <dbReference type="ARBA" id="ARBA00023002"/>
    </source>
</evidence>
<dbReference type="InterPro" id="IPR002347">
    <property type="entry name" value="SDR_fam"/>
</dbReference>
<evidence type="ECO:0000313" key="4">
    <source>
        <dbReference type="EMBL" id="PQA55603.1"/>
    </source>
</evidence>
<dbReference type="PANTHER" id="PTHR44196">
    <property type="entry name" value="DEHYDROGENASE/REDUCTASE SDR FAMILY MEMBER 7B"/>
    <property type="match status" value="1"/>
</dbReference>
<accession>A0A2S7II37</accession>
<dbReference type="SUPFAM" id="SSF51735">
    <property type="entry name" value="NAD(P)-binding Rossmann-fold domains"/>
    <property type="match status" value="1"/>
</dbReference>
<sequence>MKKYVLITGASLGLGKALALELASQGRDLILVALPQEGLPQFAQMLSETYSVTVRTYETNLMQAENIRQLIRWLEVSGFWVDFLINNAGIGGSKAFDTAELEQIENIIQLNVTGTALLTRLLLPFLLKFPKSYILNVSSLAAFTPIPYKTVYPASKAFIYSFSLSLRAELSAKGVQVSVLHPGPMPTSAENLNRLQKHGWLGQLSCLSVEAVAQIALKQVRRGQSIIIPGKLNKVGYWAARWIPWSWREPLLVSMLRKEISA</sequence>
<dbReference type="OrthoDB" id="9808814at2"/>
<dbReference type="InterPro" id="IPR036291">
    <property type="entry name" value="NAD(P)-bd_dom_sf"/>
</dbReference>
<comment type="similarity">
    <text evidence="1 3">Belongs to the short-chain dehydrogenases/reductases (SDR) family.</text>
</comment>
<dbReference type="PRINTS" id="PR00080">
    <property type="entry name" value="SDRFAMILY"/>
</dbReference>